<dbReference type="InterPro" id="IPR001611">
    <property type="entry name" value="Leu-rich_rpt"/>
</dbReference>
<dbReference type="Proteomes" id="UP001151699">
    <property type="component" value="Chromosome C"/>
</dbReference>
<proteinExistence type="predicted"/>
<feature type="chain" id="PRO_5040140765" evidence="9">
    <location>
        <begin position="17"/>
        <end position="592"/>
    </location>
</feature>
<dbReference type="InterPro" id="IPR022041">
    <property type="entry name" value="Methyltransf_FA"/>
</dbReference>
<dbReference type="InterPro" id="IPR032675">
    <property type="entry name" value="LRR_dom_sf"/>
</dbReference>
<dbReference type="SMART" id="SM00369">
    <property type="entry name" value="LRR_TYP"/>
    <property type="match status" value="12"/>
</dbReference>
<dbReference type="GO" id="GO:0005886">
    <property type="term" value="C:plasma membrane"/>
    <property type="evidence" value="ECO:0007669"/>
    <property type="project" value="UniProtKB-SubCell"/>
</dbReference>
<gene>
    <name evidence="11" type="primary">Lrrc15_3</name>
    <name evidence="11" type="ORF">Bhyg_15161</name>
</gene>
<evidence type="ECO:0000256" key="7">
    <source>
        <dbReference type="ARBA" id="ARBA00022989"/>
    </source>
</evidence>
<evidence type="ECO:0000256" key="1">
    <source>
        <dbReference type="ARBA" id="ARBA00004236"/>
    </source>
</evidence>
<dbReference type="OrthoDB" id="7787639at2759"/>
<dbReference type="PANTHER" id="PTHR24373">
    <property type="entry name" value="SLIT RELATED LEUCINE-RICH REPEAT NEURONAL PROTEIN"/>
    <property type="match status" value="1"/>
</dbReference>
<dbReference type="PANTHER" id="PTHR24373:SF370">
    <property type="entry name" value="FISH-LIPS, ISOFORM E"/>
    <property type="match status" value="1"/>
</dbReference>
<evidence type="ECO:0000256" key="8">
    <source>
        <dbReference type="ARBA" id="ARBA00023136"/>
    </source>
</evidence>
<protein>
    <submittedName>
        <fullName evidence="11">Leucine-rich repeat-containing protein 15</fullName>
    </submittedName>
</protein>
<dbReference type="AlphaFoldDB" id="A0A9Q0MT16"/>
<sequence length="592" mass="66146">MKLFIVIFTFLTVTAAQNTSLSCFYYHYGDTYGCEMTINNPNGLNNFTEIGGIHLEGFTANDVNTVIVSRGSTPNIPEIICETFPNVVLLDFYNVGITQVDDNALSACSSVTQLHFLFNRISSIQANAFASLRSLTNLELAANSLTTLPENLFANQQNLTRLGFESNSFQVLPIGVFRPLTNLQSLNLGYTNLSSINSDWFTENSNLYYLNLAGNRLTLSPNMFAGMDGLETLYLSDNGISEIPSGTFSGLTNLQSLMLVRNDLSVIEADSFADLQQLLFLDIAGNPIREIHDNAFRGLDRLLTLYLDACDINFLNADAFEGLGNLTYLNLNFNEIEGILPETFAPLTNLNYLGLWNNRVKTLRRNIFGSLEQLSTLDLDGNIVNAVERAVIDDAVNLNTLFFSGNLCANGFFGSFSILRAQYLPIFERCFQNMRYIVDTTTENDGVYSMFEAPSPGIVVSVRSENEVQIVLTPFEVIWTPSIEVFLGSSNNTRSVLWTPSIEVFLGSSNNTRSVIRINEETDVVTVPTPNIIQQNLWNDFRITWVNQNILVFRGSEAYPFMSYTMQTFFPVNFYGLRAVETSAIWSVQPVQ</sequence>
<keyword evidence="2" id="KW-1003">Cell membrane</keyword>
<accession>A0A9Q0MT16</accession>
<dbReference type="SUPFAM" id="SSF52058">
    <property type="entry name" value="L domain-like"/>
    <property type="match status" value="1"/>
</dbReference>
<evidence type="ECO:0000256" key="9">
    <source>
        <dbReference type="SAM" id="SignalP"/>
    </source>
</evidence>
<evidence type="ECO:0000256" key="5">
    <source>
        <dbReference type="ARBA" id="ARBA00022729"/>
    </source>
</evidence>
<reference evidence="11" key="1">
    <citation type="submission" date="2022-07" db="EMBL/GenBank/DDBJ databases">
        <authorList>
            <person name="Trinca V."/>
            <person name="Uliana J.V.C."/>
            <person name="Torres T.T."/>
            <person name="Ward R.J."/>
            <person name="Monesi N."/>
        </authorList>
    </citation>
    <scope>NUCLEOTIDE SEQUENCE</scope>
    <source>
        <strain evidence="11">HSMRA1968</strain>
        <tissue evidence="11">Whole embryos</tissue>
    </source>
</reference>
<evidence type="ECO:0000313" key="12">
    <source>
        <dbReference type="Proteomes" id="UP001151699"/>
    </source>
</evidence>
<keyword evidence="4" id="KW-0812">Transmembrane</keyword>
<feature type="signal peptide" evidence="9">
    <location>
        <begin position="1"/>
        <end position="16"/>
    </location>
</feature>
<dbReference type="Pfam" id="PF13306">
    <property type="entry name" value="LRR_5"/>
    <property type="match status" value="1"/>
</dbReference>
<comment type="subcellular location">
    <subcellularLocation>
        <location evidence="1">Cell membrane</location>
    </subcellularLocation>
</comment>
<keyword evidence="7" id="KW-1133">Transmembrane helix</keyword>
<comment type="caution">
    <text evidence="11">The sequence shown here is derived from an EMBL/GenBank/DDBJ whole genome shotgun (WGS) entry which is preliminary data.</text>
</comment>
<keyword evidence="3" id="KW-0433">Leucine-rich repeat</keyword>
<dbReference type="EMBL" id="WJQU01000004">
    <property type="protein sequence ID" value="KAJ6636570.1"/>
    <property type="molecule type" value="Genomic_DNA"/>
</dbReference>
<keyword evidence="6" id="KW-0677">Repeat</keyword>
<evidence type="ECO:0000259" key="10">
    <source>
        <dbReference type="Pfam" id="PF12248"/>
    </source>
</evidence>
<organism evidence="11 12">
    <name type="scientific">Pseudolycoriella hygida</name>
    <dbReference type="NCBI Taxonomy" id="35572"/>
    <lineage>
        <taxon>Eukaryota</taxon>
        <taxon>Metazoa</taxon>
        <taxon>Ecdysozoa</taxon>
        <taxon>Arthropoda</taxon>
        <taxon>Hexapoda</taxon>
        <taxon>Insecta</taxon>
        <taxon>Pterygota</taxon>
        <taxon>Neoptera</taxon>
        <taxon>Endopterygota</taxon>
        <taxon>Diptera</taxon>
        <taxon>Nematocera</taxon>
        <taxon>Sciaroidea</taxon>
        <taxon>Sciaridae</taxon>
        <taxon>Pseudolycoriella</taxon>
    </lineage>
</organism>
<keyword evidence="8" id="KW-0472">Membrane</keyword>
<dbReference type="Gene3D" id="3.80.10.10">
    <property type="entry name" value="Ribonuclease Inhibitor"/>
    <property type="match status" value="3"/>
</dbReference>
<dbReference type="InterPro" id="IPR050328">
    <property type="entry name" value="Dev_Immune_Receptor"/>
</dbReference>
<evidence type="ECO:0000256" key="3">
    <source>
        <dbReference type="ARBA" id="ARBA00022614"/>
    </source>
</evidence>
<dbReference type="InterPro" id="IPR026906">
    <property type="entry name" value="LRR_5"/>
</dbReference>
<evidence type="ECO:0000313" key="11">
    <source>
        <dbReference type="EMBL" id="KAJ6636570.1"/>
    </source>
</evidence>
<dbReference type="InterPro" id="IPR003591">
    <property type="entry name" value="Leu-rich_rpt_typical-subtyp"/>
</dbReference>
<dbReference type="FunFam" id="3.80.10.10:FF:001438">
    <property type="entry name" value="Uncharacterized protein"/>
    <property type="match status" value="1"/>
</dbReference>
<name>A0A9Q0MT16_9DIPT</name>
<evidence type="ECO:0000256" key="4">
    <source>
        <dbReference type="ARBA" id="ARBA00022692"/>
    </source>
</evidence>
<dbReference type="PROSITE" id="PS51450">
    <property type="entry name" value="LRR"/>
    <property type="match status" value="2"/>
</dbReference>
<keyword evidence="12" id="KW-1185">Reference proteome</keyword>
<keyword evidence="5 9" id="KW-0732">Signal</keyword>
<dbReference type="FunFam" id="3.80.10.10:FF:001164">
    <property type="entry name" value="GH01279p"/>
    <property type="match status" value="1"/>
</dbReference>
<evidence type="ECO:0000256" key="2">
    <source>
        <dbReference type="ARBA" id="ARBA00022475"/>
    </source>
</evidence>
<dbReference type="Pfam" id="PF12248">
    <property type="entry name" value="Methyltransf_FA"/>
    <property type="match status" value="1"/>
</dbReference>
<dbReference type="Pfam" id="PF13855">
    <property type="entry name" value="LRR_8"/>
    <property type="match status" value="2"/>
</dbReference>
<dbReference type="Pfam" id="PF00560">
    <property type="entry name" value="LRR_1"/>
    <property type="match status" value="2"/>
</dbReference>
<evidence type="ECO:0000256" key="6">
    <source>
        <dbReference type="ARBA" id="ARBA00022737"/>
    </source>
</evidence>
<feature type="domain" description="Farnesoic acid O-methyl transferase" evidence="10">
    <location>
        <begin position="499"/>
        <end position="588"/>
    </location>
</feature>
<dbReference type="PROSITE" id="PS51257">
    <property type="entry name" value="PROKAR_LIPOPROTEIN"/>
    <property type="match status" value="1"/>
</dbReference>